<dbReference type="InterPro" id="IPR002078">
    <property type="entry name" value="Sigma_54_int"/>
</dbReference>
<dbReference type="Gene3D" id="1.10.8.60">
    <property type="match status" value="1"/>
</dbReference>
<sequence>MKFETAGVLVVSAHGEPVFSSGVARDPAVSECVIRTRQSRANMSRGLFSVPVGDKGYAVVAVGSEDASALILFERSANDVLFDFAATVDCADDILRHLLTNPYEALTVVDREGLLRFISPIHERFFGLNRGDAIGRAVTDVIENTRLHEVVRSGKAEIGQIQRMRGTTRIVSRSPVLDLQGNVVAAIGQVMFKGPDQLQRLSAEVVRLKSELSHYQQALSTQVSQRHGLDRIIGQSKAIRRLKEQIARIAPLDVPVLLVGESGTGKELVAHAIHLLSKRREQSMVTVNAAAIPSTLVESELFGYEPGSFTGAERKGRRGKFEQAHQGTLFFDEVGDMPLEIQVKLLRVLQDGSFERVGGDKARVSDFRLVSASNRDFEAMIDSGEFRLDLFYRISAVSLHLPPLRERLEDIELLANQALYDFGIKHTTRQKTMAPDVVPFLQSQRWPGNVRQLIHAVETAAIFADSDVITIEDFETVIRSSDAMPPHTGPFAASPIEVGPIGVQSPPAGVRDALSQVEEQMIREALKSFDGNKKRVAQELGISRSYLYKKLAHMGL</sequence>
<comment type="caution">
    <text evidence="7">The sequence shown here is derived from an EMBL/GenBank/DDBJ whole genome shotgun (WGS) entry which is preliminary data.</text>
</comment>
<dbReference type="SUPFAM" id="SSF46689">
    <property type="entry name" value="Homeodomain-like"/>
    <property type="match status" value="1"/>
</dbReference>
<gene>
    <name evidence="7" type="ORF">ABIE13_005586</name>
</gene>
<dbReference type="PRINTS" id="PR01590">
    <property type="entry name" value="HTHFIS"/>
</dbReference>
<feature type="domain" description="Sigma-54 factor interaction" evidence="5">
    <location>
        <begin position="232"/>
        <end position="462"/>
    </location>
</feature>
<evidence type="ECO:0000256" key="4">
    <source>
        <dbReference type="ARBA" id="ARBA00023163"/>
    </source>
</evidence>
<evidence type="ECO:0000259" key="5">
    <source>
        <dbReference type="PROSITE" id="PS50045"/>
    </source>
</evidence>
<dbReference type="CDD" id="cd00009">
    <property type="entry name" value="AAA"/>
    <property type="match status" value="1"/>
</dbReference>
<evidence type="ECO:0000313" key="7">
    <source>
        <dbReference type="EMBL" id="MET4580445.1"/>
    </source>
</evidence>
<dbReference type="SUPFAM" id="SSF52540">
    <property type="entry name" value="P-loop containing nucleoside triphosphate hydrolases"/>
    <property type="match status" value="1"/>
</dbReference>
<accession>A0ABV2QHB9</accession>
<dbReference type="InterPro" id="IPR000014">
    <property type="entry name" value="PAS"/>
</dbReference>
<dbReference type="Pfam" id="PF00158">
    <property type="entry name" value="Sigma54_activat"/>
    <property type="match status" value="1"/>
</dbReference>
<name>A0ABV2QHB9_9BURK</name>
<keyword evidence="8" id="KW-1185">Reference proteome</keyword>
<dbReference type="InterPro" id="IPR027417">
    <property type="entry name" value="P-loop_NTPase"/>
</dbReference>
<dbReference type="InterPro" id="IPR003593">
    <property type="entry name" value="AAA+_ATPase"/>
</dbReference>
<evidence type="ECO:0000259" key="6">
    <source>
        <dbReference type="PROSITE" id="PS50112"/>
    </source>
</evidence>
<dbReference type="InterPro" id="IPR009057">
    <property type="entry name" value="Homeodomain-like_sf"/>
</dbReference>
<dbReference type="PROSITE" id="PS50045">
    <property type="entry name" value="SIGMA54_INTERACT_4"/>
    <property type="match status" value="1"/>
</dbReference>
<keyword evidence="2" id="KW-0067">ATP-binding</keyword>
<evidence type="ECO:0000256" key="1">
    <source>
        <dbReference type="ARBA" id="ARBA00022741"/>
    </source>
</evidence>
<evidence type="ECO:0000256" key="3">
    <source>
        <dbReference type="ARBA" id="ARBA00023015"/>
    </source>
</evidence>
<dbReference type="Pfam" id="PF02954">
    <property type="entry name" value="HTH_8"/>
    <property type="match status" value="1"/>
</dbReference>
<feature type="domain" description="PAS" evidence="6">
    <location>
        <begin position="91"/>
        <end position="142"/>
    </location>
</feature>
<dbReference type="InterPro" id="IPR058031">
    <property type="entry name" value="AAA_lid_NorR"/>
</dbReference>
<evidence type="ECO:0000256" key="2">
    <source>
        <dbReference type="ARBA" id="ARBA00022840"/>
    </source>
</evidence>
<keyword evidence="3" id="KW-0805">Transcription regulation</keyword>
<dbReference type="Pfam" id="PF25601">
    <property type="entry name" value="AAA_lid_14"/>
    <property type="match status" value="1"/>
</dbReference>
<dbReference type="Gene3D" id="3.40.50.300">
    <property type="entry name" value="P-loop containing nucleotide triphosphate hydrolases"/>
    <property type="match status" value="1"/>
</dbReference>
<evidence type="ECO:0000313" key="8">
    <source>
        <dbReference type="Proteomes" id="UP001549320"/>
    </source>
</evidence>
<keyword evidence="1" id="KW-0547">Nucleotide-binding</keyword>
<dbReference type="EMBL" id="JBEPSH010000018">
    <property type="protein sequence ID" value="MET4580445.1"/>
    <property type="molecule type" value="Genomic_DNA"/>
</dbReference>
<organism evidence="7 8">
    <name type="scientific">Ottowia thiooxydans</name>
    <dbReference type="NCBI Taxonomy" id="219182"/>
    <lineage>
        <taxon>Bacteria</taxon>
        <taxon>Pseudomonadati</taxon>
        <taxon>Pseudomonadota</taxon>
        <taxon>Betaproteobacteria</taxon>
        <taxon>Burkholderiales</taxon>
        <taxon>Comamonadaceae</taxon>
        <taxon>Ottowia</taxon>
    </lineage>
</organism>
<dbReference type="InterPro" id="IPR035965">
    <property type="entry name" value="PAS-like_dom_sf"/>
</dbReference>
<dbReference type="PROSITE" id="PS50112">
    <property type="entry name" value="PAS"/>
    <property type="match status" value="1"/>
</dbReference>
<dbReference type="PROSITE" id="PS00688">
    <property type="entry name" value="SIGMA54_INTERACT_3"/>
    <property type="match status" value="1"/>
</dbReference>
<dbReference type="PANTHER" id="PTHR32071">
    <property type="entry name" value="TRANSCRIPTIONAL REGULATORY PROTEIN"/>
    <property type="match status" value="1"/>
</dbReference>
<protein>
    <submittedName>
        <fullName evidence="7">Transcriptional regulator with PAS, ATPase and Fis domain</fullName>
    </submittedName>
</protein>
<dbReference type="RefSeq" id="WP_354449386.1">
    <property type="nucleotide sequence ID" value="NZ_JBEPSH010000018.1"/>
</dbReference>
<dbReference type="Proteomes" id="UP001549320">
    <property type="component" value="Unassembled WGS sequence"/>
</dbReference>
<proteinExistence type="predicted"/>
<dbReference type="Gene3D" id="1.10.10.60">
    <property type="entry name" value="Homeodomain-like"/>
    <property type="match status" value="1"/>
</dbReference>
<dbReference type="SUPFAM" id="SSF55785">
    <property type="entry name" value="PYP-like sensor domain (PAS domain)"/>
    <property type="match status" value="1"/>
</dbReference>
<dbReference type="InterPro" id="IPR025944">
    <property type="entry name" value="Sigma_54_int_dom_CS"/>
</dbReference>
<dbReference type="Gene3D" id="3.30.450.20">
    <property type="entry name" value="PAS domain"/>
    <property type="match status" value="1"/>
</dbReference>
<dbReference type="InterPro" id="IPR025662">
    <property type="entry name" value="Sigma_54_int_dom_ATP-bd_1"/>
</dbReference>
<dbReference type="InterPro" id="IPR002197">
    <property type="entry name" value="HTH_Fis"/>
</dbReference>
<keyword evidence="4" id="KW-0804">Transcription</keyword>
<dbReference type="SMART" id="SM00382">
    <property type="entry name" value="AAA"/>
    <property type="match status" value="1"/>
</dbReference>
<reference evidence="7 8" key="1">
    <citation type="submission" date="2024-06" db="EMBL/GenBank/DDBJ databases">
        <title>Sorghum-associated microbial communities from plants grown in Nebraska, USA.</title>
        <authorList>
            <person name="Schachtman D."/>
        </authorList>
    </citation>
    <scope>NUCLEOTIDE SEQUENCE [LARGE SCALE GENOMIC DNA]</scope>
    <source>
        <strain evidence="7 8">2709</strain>
    </source>
</reference>
<dbReference type="PROSITE" id="PS00675">
    <property type="entry name" value="SIGMA54_INTERACT_1"/>
    <property type="match status" value="1"/>
</dbReference>